<dbReference type="AlphaFoldDB" id="A0A286XTC6"/>
<keyword evidence="3" id="KW-1185">Reference proteome</keyword>
<gene>
    <name evidence="2" type="primary">C8orf89</name>
</gene>
<dbReference type="VEuPathDB" id="HostDB:ENSCPOG00000033934"/>
<dbReference type="Bgee" id="ENSCPOG00000033934">
    <property type="expression patterns" value="Expressed in testis and 2 other cell types or tissues"/>
</dbReference>
<reference evidence="3" key="1">
    <citation type="journal article" date="2011" name="Nature">
        <title>A high-resolution map of human evolutionary constraint using 29 mammals.</title>
        <authorList>
            <person name="Lindblad-Toh K."/>
            <person name="Garber M."/>
            <person name="Zuk O."/>
            <person name="Lin M.F."/>
            <person name="Parker B.J."/>
            <person name="Washietl S."/>
            <person name="Kheradpour P."/>
            <person name="Ernst J."/>
            <person name="Jordan G."/>
            <person name="Mauceli E."/>
            <person name="Ward L.D."/>
            <person name="Lowe C.B."/>
            <person name="Holloway A.K."/>
            <person name="Clamp M."/>
            <person name="Gnerre S."/>
            <person name="Alfoldi J."/>
            <person name="Beal K."/>
            <person name="Chang J."/>
            <person name="Clawson H."/>
            <person name="Cuff J."/>
            <person name="Di Palma F."/>
            <person name="Fitzgerald S."/>
            <person name="Flicek P."/>
            <person name="Guttman M."/>
            <person name="Hubisz M.J."/>
            <person name="Jaffe D.B."/>
            <person name="Jungreis I."/>
            <person name="Kent W.J."/>
            <person name="Kostka D."/>
            <person name="Lara M."/>
            <person name="Martins A.L."/>
            <person name="Massingham T."/>
            <person name="Moltke I."/>
            <person name="Raney B.J."/>
            <person name="Rasmussen M.D."/>
            <person name="Robinson J."/>
            <person name="Stark A."/>
            <person name="Vilella A.J."/>
            <person name="Wen J."/>
            <person name="Xie X."/>
            <person name="Zody M.C."/>
            <person name="Baldwin J."/>
            <person name="Bloom T."/>
            <person name="Chin C.W."/>
            <person name="Heiman D."/>
            <person name="Nicol R."/>
            <person name="Nusbaum C."/>
            <person name="Young S."/>
            <person name="Wilkinson J."/>
            <person name="Worley K.C."/>
            <person name="Kovar C.L."/>
            <person name="Muzny D.M."/>
            <person name="Gibbs R.A."/>
            <person name="Cree A."/>
            <person name="Dihn H.H."/>
            <person name="Fowler G."/>
            <person name="Jhangiani S."/>
            <person name="Joshi V."/>
            <person name="Lee S."/>
            <person name="Lewis L.R."/>
            <person name="Nazareth L.V."/>
            <person name="Okwuonu G."/>
            <person name="Santibanez J."/>
            <person name="Warren W.C."/>
            <person name="Mardis E.R."/>
            <person name="Weinstock G.M."/>
            <person name="Wilson R.K."/>
            <person name="Delehaunty K."/>
            <person name="Dooling D."/>
            <person name="Fronik C."/>
            <person name="Fulton L."/>
            <person name="Fulton B."/>
            <person name="Graves T."/>
            <person name="Minx P."/>
            <person name="Sodergren E."/>
            <person name="Birney E."/>
            <person name="Margulies E.H."/>
            <person name="Herrero J."/>
            <person name="Green E.D."/>
            <person name="Haussler D."/>
            <person name="Siepel A."/>
            <person name="Goldman N."/>
            <person name="Pollard K.S."/>
            <person name="Pedersen J.S."/>
            <person name="Lander E.S."/>
            <person name="Kellis M."/>
        </authorList>
    </citation>
    <scope>NUCLEOTIDE SEQUENCE [LARGE SCALE GENOMIC DNA]</scope>
    <source>
        <strain evidence="3">2N</strain>
    </source>
</reference>
<protein>
    <submittedName>
        <fullName evidence="2">Chromosome 8 open reading frame 89</fullName>
    </submittedName>
</protein>
<dbReference type="Ensembl" id="ENSCPOT00000031610.1">
    <property type="protein sequence ID" value="ENSCPOP00000028615.1"/>
    <property type="gene ID" value="ENSCPOG00000033934.1"/>
</dbReference>
<evidence type="ECO:0000256" key="1">
    <source>
        <dbReference type="SAM" id="SignalP"/>
    </source>
</evidence>
<dbReference type="OMA" id="CTMVPLQ"/>
<dbReference type="InParanoid" id="A0A286XTC6"/>
<dbReference type="Proteomes" id="UP000005447">
    <property type="component" value="Unassembled WGS sequence"/>
</dbReference>
<sequence length="186" mass="21208">AVSCFLCFVITFSSTLLKEEEKMSVLSPEMTPETSRVTRSSLDGCFLLESSWRKAVLATQKIRKEYTTTFGLEELKEHVKMPHLPRLQRCQQNESSTPVEVTTATARSHGDAYSQVDHSIKKTKKMCTMVPLQKKSKDSGFSDPLIGASSEYLQRLSRMAILEYNTIRQETSKKFKKGKKQEQRDC</sequence>
<dbReference type="Pfam" id="PF17690">
    <property type="entry name" value="DUF5537"/>
    <property type="match status" value="1"/>
</dbReference>
<dbReference type="InterPro" id="IPR040505">
    <property type="entry name" value="DUF5537"/>
</dbReference>
<feature type="signal peptide" evidence="1">
    <location>
        <begin position="1"/>
        <end position="17"/>
    </location>
</feature>
<reference evidence="2" key="3">
    <citation type="submission" date="2025-09" db="UniProtKB">
        <authorList>
            <consortium name="Ensembl"/>
        </authorList>
    </citation>
    <scope>IDENTIFICATION</scope>
    <source>
        <strain evidence="2">2N</strain>
    </source>
</reference>
<dbReference type="EMBL" id="AAKN02001015">
    <property type="status" value="NOT_ANNOTATED_CDS"/>
    <property type="molecule type" value="Genomic_DNA"/>
</dbReference>
<reference evidence="2" key="2">
    <citation type="submission" date="2025-08" db="UniProtKB">
        <authorList>
            <consortium name="Ensembl"/>
        </authorList>
    </citation>
    <scope>IDENTIFICATION</scope>
    <source>
        <strain evidence="2">2N</strain>
    </source>
</reference>
<dbReference type="GeneTree" id="ENSGT00700000106212"/>
<evidence type="ECO:0000313" key="3">
    <source>
        <dbReference type="Proteomes" id="UP000005447"/>
    </source>
</evidence>
<feature type="chain" id="PRO_5012470933" evidence="1">
    <location>
        <begin position="18"/>
        <end position="186"/>
    </location>
</feature>
<accession>A0A286XTC6</accession>
<keyword evidence="1" id="KW-0732">Signal</keyword>
<proteinExistence type="predicted"/>
<name>A0A286XTC6_CAVPO</name>
<organism evidence="2 3">
    <name type="scientific">Cavia porcellus</name>
    <name type="common">Guinea pig</name>
    <dbReference type="NCBI Taxonomy" id="10141"/>
    <lineage>
        <taxon>Eukaryota</taxon>
        <taxon>Metazoa</taxon>
        <taxon>Chordata</taxon>
        <taxon>Craniata</taxon>
        <taxon>Vertebrata</taxon>
        <taxon>Euteleostomi</taxon>
        <taxon>Mammalia</taxon>
        <taxon>Eutheria</taxon>
        <taxon>Euarchontoglires</taxon>
        <taxon>Glires</taxon>
        <taxon>Rodentia</taxon>
        <taxon>Hystricomorpha</taxon>
        <taxon>Caviidae</taxon>
        <taxon>Cavia</taxon>
    </lineage>
</organism>
<evidence type="ECO:0000313" key="2">
    <source>
        <dbReference type="Ensembl" id="ENSCPOP00000028615.1"/>
    </source>
</evidence>